<gene>
    <name evidence="2" type="ORF">F3Y22_tig00012370pilonHSYRG00134</name>
</gene>
<comment type="caution">
    <text evidence="2">The sequence shown here is derived from an EMBL/GenBank/DDBJ whole genome shotgun (WGS) entry which is preliminary data.</text>
</comment>
<dbReference type="OrthoDB" id="612216at2759"/>
<dbReference type="Proteomes" id="UP000436088">
    <property type="component" value="Unassembled WGS sequence"/>
</dbReference>
<dbReference type="EMBL" id="VEPZ02000519">
    <property type="protein sequence ID" value="KAE8723529.1"/>
    <property type="molecule type" value="Genomic_DNA"/>
</dbReference>
<dbReference type="Pfam" id="PF23622">
    <property type="entry name" value="LRR_At1g61320_AtMIF1"/>
    <property type="match status" value="1"/>
</dbReference>
<dbReference type="AlphaFoldDB" id="A0A6A3C8Z7"/>
<feature type="domain" description="F-box" evidence="1">
    <location>
        <begin position="12"/>
        <end position="62"/>
    </location>
</feature>
<organism evidence="2 3">
    <name type="scientific">Hibiscus syriacus</name>
    <name type="common">Rose of Sharon</name>
    <dbReference type="NCBI Taxonomy" id="106335"/>
    <lineage>
        <taxon>Eukaryota</taxon>
        <taxon>Viridiplantae</taxon>
        <taxon>Streptophyta</taxon>
        <taxon>Embryophyta</taxon>
        <taxon>Tracheophyta</taxon>
        <taxon>Spermatophyta</taxon>
        <taxon>Magnoliopsida</taxon>
        <taxon>eudicotyledons</taxon>
        <taxon>Gunneridae</taxon>
        <taxon>Pentapetalae</taxon>
        <taxon>rosids</taxon>
        <taxon>malvids</taxon>
        <taxon>Malvales</taxon>
        <taxon>Malvaceae</taxon>
        <taxon>Malvoideae</taxon>
        <taxon>Hibiscus</taxon>
    </lineage>
</organism>
<dbReference type="SUPFAM" id="SSF81383">
    <property type="entry name" value="F-box domain"/>
    <property type="match status" value="1"/>
</dbReference>
<evidence type="ECO:0000259" key="1">
    <source>
        <dbReference type="PROSITE" id="PS50181"/>
    </source>
</evidence>
<accession>A0A6A3C8Z7</accession>
<evidence type="ECO:0000313" key="3">
    <source>
        <dbReference type="Proteomes" id="UP000436088"/>
    </source>
</evidence>
<keyword evidence="3" id="KW-1185">Reference proteome</keyword>
<dbReference type="PANTHER" id="PTHR31900">
    <property type="entry name" value="F-BOX/RNI SUPERFAMILY PROTEIN-RELATED"/>
    <property type="match status" value="1"/>
</dbReference>
<dbReference type="InterPro" id="IPR036047">
    <property type="entry name" value="F-box-like_dom_sf"/>
</dbReference>
<dbReference type="Pfam" id="PF00646">
    <property type="entry name" value="F-box"/>
    <property type="match status" value="1"/>
</dbReference>
<dbReference type="InterPro" id="IPR032675">
    <property type="entry name" value="LRR_dom_sf"/>
</dbReference>
<dbReference type="InterPro" id="IPR055357">
    <property type="entry name" value="LRR_At1g61320_AtMIF1"/>
</dbReference>
<dbReference type="PANTHER" id="PTHR31900:SF30">
    <property type="entry name" value="SUPERFAMILY PROTEIN, PUTATIVE-RELATED"/>
    <property type="match status" value="1"/>
</dbReference>
<evidence type="ECO:0000313" key="2">
    <source>
        <dbReference type="EMBL" id="KAE8723529.1"/>
    </source>
</evidence>
<sequence>MASEMVKKAKHDDMISNLPDSILSLILSSLPIKNAVSTSILSTRWRYLSAALFNLDVDFRLFRRSPHIKSFTTFMDKMLFFRSEGRIEQFRLYHICISEIDDSRVFGWIFAALWLGVKEINMVFAGKYINIPTLLTALLFTSKSLVRLKLDMPFLMTVPIHVRLPSLKTLELRSVKFEDDDSIKRVFAGCPLLEDLSIFDCDLRNITCLKISNPSLTSLTLVFIDNLKVNSFSSLAFSIDIDLPSLVYFKYQGFTKINYSALHMPSLVRADVKIHGRICLTREIDGLVELFQRIDNVKSLHLSINAEALPYLSHKSFAAFQNLLKLDIMDWRNAYRGRGILQFFEFSPNLQTLVIYKVSSNEAWLPMEKVPSCLVHQLKEFKVLDFDDQSCLFILVTYILKNAAVLEKLTICTSKVLMPREELKIIKQLLSLPRCSNKCQVTAF</sequence>
<dbReference type="InterPro" id="IPR001810">
    <property type="entry name" value="F-box_dom"/>
</dbReference>
<dbReference type="Gene3D" id="1.20.1280.50">
    <property type="match status" value="1"/>
</dbReference>
<name>A0A6A3C8Z7_HIBSY</name>
<dbReference type="SUPFAM" id="SSF52058">
    <property type="entry name" value="L domain-like"/>
    <property type="match status" value="1"/>
</dbReference>
<dbReference type="PROSITE" id="PS50181">
    <property type="entry name" value="FBOX"/>
    <property type="match status" value="1"/>
</dbReference>
<dbReference type="InterPro" id="IPR006566">
    <property type="entry name" value="FBD"/>
</dbReference>
<dbReference type="Gene3D" id="3.80.10.10">
    <property type="entry name" value="Ribonuclease Inhibitor"/>
    <property type="match status" value="1"/>
</dbReference>
<proteinExistence type="predicted"/>
<reference evidence="2" key="1">
    <citation type="submission" date="2019-09" db="EMBL/GenBank/DDBJ databases">
        <title>Draft genome information of white flower Hibiscus syriacus.</title>
        <authorList>
            <person name="Kim Y.-M."/>
        </authorList>
    </citation>
    <scope>NUCLEOTIDE SEQUENCE [LARGE SCALE GENOMIC DNA]</scope>
    <source>
        <strain evidence="2">YM2019G1</strain>
    </source>
</reference>
<dbReference type="InterPro" id="IPR050232">
    <property type="entry name" value="FBL13/AtMIF1-like"/>
</dbReference>
<dbReference type="SMART" id="SM00579">
    <property type="entry name" value="FBD"/>
    <property type="match status" value="1"/>
</dbReference>
<protein>
    <recommendedName>
        <fullName evidence="1">F-box domain-containing protein</fullName>
    </recommendedName>
</protein>